<comment type="pathway">
    <text evidence="3">Amino-acid biosynthesis; L-methionine biosynthesis via de novo pathway.</text>
</comment>
<comment type="cofactor">
    <cofactor evidence="1 5">
        <name>pyridoxal 5'-phosphate</name>
        <dbReference type="ChEBI" id="CHEBI:597326"/>
    </cofactor>
</comment>
<dbReference type="Proteomes" id="UP000254866">
    <property type="component" value="Unassembled WGS sequence"/>
</dbReference>
<evidence type="ECO:0000256" key="4">
    <source>
        <dbReference type="ARBA" id="ARBA00061376"/>
    </source>
</evidence>
<evidence type="ECO:0000256" key="5">
    <source>
        <dbReference type="RuleBase" id="RU362118"/>
    </source>
</evidence>
<keyword evidence="8" id="KW-1185">Reference proteome</keyword>
<dbReference type="Gene3D" id="3.40.640.10">
    <property type="entry name" value="Type I PLP-dependent aspartate aminotransferase-like (Major domain)"/>
    <property type="match status" value="1"/>
</dbReference>
<dbReference type="GO" id="GO:0003962">
    <property type="term" value="F:cystathionine gamma-synthase activity"/>
    <property type="evidence" value="ECO:0007669"/>
    <property type="project" value="TreeGrafter"/>
</dbReference>
<proteinExistence type="inferred from homology"/>
<dbReference type="GO" id="GO:0030170">
    <property type="term" value="F:pyridoxal phosphate binding"/>
    <property type="evidence" value="ECO:0007669"/>
    <property type="project" value="InterPro"/>
</dbReference>
<dbReference type="GO" id="GO:0019346">
    <property type="term" value="P:transsulfuration"/>
    <property type="evidence" value="ECO:0007669"/>
    <property type="project" value="InterPro"/>
</dbReference>
<keyword evidence="2 5" id="KW-0663">Pyridoxal phosphate</keyword>
<gene>
    <name evidence="7" type="ORF">BP5553_10138</name>
</gene>
<protein>
    <recommendedName>
        <fullName evidence="9">PLP-dependent transferase</fullName>
    </recommendedName>
</protein>
<dbReference type="InterPro" id="IPR015422">
    <property type="entry name" value="PyrdxlP-dep_Trfase_small"/>
</dbReference>
<evidence type="ECO:0000256" key="1">
    <source>
        <dbReference type="ARBA" id="ARBA00001933"/>
    </source>
</evidence>
<dbReference type="RefSeq" id="XP_031865169.1">
    <property type="nucleotide sequence ID" value="XM_032018761.1"/>
</dbReference>
<evidence type="ECO:0000256" key="6">
    <source>
        <dbReference type="SAM" id="MobiDB-lite"/>
    </source>
</evidence>
<name>A0A370TAG6_9HELO</name>
<dbReference type="AlphaFoldDB" id="A0A370TAG6"/>
<evidence type="ECO:0008006" key="9">
    <source>
        <dbReference type="Google" id="ProtNLM"/>
    </source>
</evidence>
<evidence type="ECO:0000313" key="7">
    <source>
        <dbReference type="EMBL" id="RDL30793.1"/>
    </source>
</evidence>
<dbReference type="InterPro" id="IPR051750">
    <property type="entry name" value="Trans-sulfuration_enzymes"/>
</dbReference>
<dbReference type="STRING" id="2656787.A0A370TAG6"/>
<dbReference type="Pfam" id="PF01053">
    <property type="entry name" value="Cys_Met_Meta_PP"/>
    <property type="match status" value="1"/>
</dbReference>
<dbReference type="FunFam" id="3.90.1150.10:FF:000063">
    <property type="entry name" value="Probable cystathionine gamma-synthase"/>
    <property type="match status" value="1"/>
</dbReference>
<sequence>MDGEDIDGSETSRKWPAPIRLGHTIPEGDVHVSDLNPLFLQGFIFMVYQAVSVSLPTWEASLGWATRKPDVINKMKSGYPRFFIHPMITHLASLVVKKYGVESSTLLAMLFPTSDVAERCAAYISKYHQDPQLQTMHVVPKWESTLTGKWTSIHAVLFSPENFPYAKKFWQHTGEGISSRRAELCLSLITAGGMERVDGGTHQPSDNADKVRKDLEAVNGNGNLGTGEKTTSTSLDHGKEAWKEKATICQRVAHLASNESVIVSSSDVFLYPAGMKAIFDIYRALLIAFPSHKKTICYGFGYVDTFKILSTFGPQDAILYGHGTVAELDELEALLESGTTILTLFCEVPTNPLLKSPDLKRIRKLADRYDFVVVCDDTIGTSANCDLIPYVDVIVTSLTKLFSGGCNVMGGTATVNPRSKQHDAIREALDAIFVDTYFPSDAIIMERNSHNYAQRVKATNRNAQLMAELLHNHPSTEQVFYPSLSRTKQNFDQCRRPDGGYGYLLAIKFKRITDAITFHDRLDVAKGPTLGTNFTIACAYTIFAHYNELQWAAQYGVEEYLVRVSVGMEPTAMLLDVVKRALKYTEVSIDG</sequence>
<evidence type="ECO:0000313" key="8">
    <source>
        <dbReference type="Proteomes" id="UP000254866"/>
    </source>
</evidence>
<dbReference type="InterPro" id="IPR015424">
    <property type="entry name" value="PyrdxlP-dep_Trfase"/>
</dbReference>
<evidence type="ECO:0000256" key="2">
    <source>
        <dbReference type="ARBA" id="ARBA00022898"/>
    </source>
</evidence>
<comment type="similarity">
    <text evidence="4">Belongs to the trans-sulfuration enzymes family. MET7 subfamily.</text>
</comment>
<dbReference type="SUPFAM" id="SSF53383">
    <property type="entry name" value="PLP-dependent transferases"/>
    <property type="match status" value="1"/>
</dbReference>
<dbReference type="PANTHER" id="PTHR42699:SF1">
    <property type="entry name" value="CYSTATHIONINE GAMMA-SYNTHASE-RELATED"/>
    <property type="match status" value="1"/>
</dbReference>
<evidence type="ECO:0000256" key="3">
    <source>
        <dbReference type="ARBA" id="ARBA00034478"/>
    </source>
</evidence>
<dbReference type="InterPro" id="IPR015421">
    <property type="entry name" value="PyrdxlP-dep_Trfase_major"/>
</dbReference>
<dbReference type="InterPro" id="IPR000277">
    <property type="entry name" value="Cys/Met-Metab_PyrdxlP-dep_enz"/>
</dbReference>
<accession>A0A370TAG6</accession>
<organism evidence="7 8">
    <name type="scientific">Venustampulla echinocandica</name>
    <dbReference type="NCBI Taxonomy" id="2656787"/>
    <lineage>
        <taxon>Eukaryota</taxon>
        <taxon>Fungi</taxon>
        <taxon>Dikarya</taxon>
        <taxon>Ascomycota</taxon>
        <taxon>Pezizomycotina</taxon>
        <taxon>Leotiomycetes</taxon>
        <taxon>Helotiales</taxon>
        <taxon>Pleuroascaceae</taxon>
        <taxon>Venustampulla</taxon>
    </lineage>
</organism>
<comment type="caution">
    <text evidence="7">The sequence shown here is derived from an EMBL/GenBank/DDBJ whole genome shotgun (WGS) entry which is preliminary data.</text>
</comment>
<feature type="region of interest" description="Disordered" evidence="6">
    <location>
        <begin position="217"/>
        <end position="236"/>
    </location>
</feature>
<dbReference type="PANTHER" id="PTHR42699">
    <property type="match status" value="1"/>
</dbReference>
<dbReference type="Gene3D" id="3.90.1150.10">
    <property type="entry name" value="Aspartate Aminotransferase, domain 1"/>
    <property type="match status" value="1"/>
</dbReference>
<dbReference type="OrthoDB" id="310895at2759"/>
<dbReference type="GeneID" id="43602987"/>
<dbReference type="EMBL" id="NPIC01000014">
    <property type="protein sequence ID" value="RDL30793.1"/>
    <property type="molecule type" value="Genomic_DNA"/>
</dbReference>
<reference evidence="7 8" key="1">
    <citation type="journal article" date="2018" name="IMA Fungus">
        <title>IMA Genome-F 9: Draft genome sequence of Annulohypoxylon stygium, Aspergillus mulundensis, Berkeleyomyces basicola (syn. Thielaviopsis basicola), Ceratocystis smalleyi, two Cercospora beticola strains, Coleophoma cylindrospora, Fusarium fracticaudum, Phialophora cf. hyalina, and Morchella septimelata.</title>
        <authorList>
            <person name="Wingfield B.D."/>
            <person name="Bills G.F."/>
            <person name="Dong Y."/>
            <person name="Huang W."/>
            <person name="Nel W.J."/>
            <person name="Swalarsk-Parry B.S."/>
            <person name="Vaghefi N."/>
            <person name="Wilken P.M."/>
            <person name="An Z."/>
            <person name="de Beer Z.W."/>
            <person name="De Vos L."/>
            <person name="Chen L."/>
            <person name="Duong T.A."/>
            <person name="Gao Y."/>
            <person name="Hammerbacher A."/>
            <person name="Kikkert J.R."/>
            <person name="Li Y."/>
            <person name="Li H."/>
            <person name="Li K."/>
            <person name="Li Q."/>
            <person name="Liu X."/>
            <person name="Ma X."/>
            <person name="Naidoo K."/>
            <person name="Pethybridge S.J."/>
            <person name="Sun J."/>
            <person name="Steenkamp E.T."/>
            <person name="van der Nest M.A."/>
            <person name="van Wyk S."/>
            <person name="Wingfield M.J."/>
            <person name="Xiong C."/>
            <person name="Yue Q."/>
            <person name="Zhang X."/>
        </authorList>
    </citation>
    <scope>NUCLEOTIDE SEQUENCE [LARGE SCALE GENOMIC DNA]</scope>
    <source>
        <strain evidence="7 8">BP 5553</strain>
    </source>
</reference>